<sequence>MLQNKMKTYIQHLIEEKTDAIGIYTTEKMYAEKNGFLPENVKVEEPDFPRFAKAYLERVNKETEELISAENPESFLKEKATYVKINKSEFIYIESDWFDYVGAENISFEHDDVFSTYKFLLGLKYKKAKGTALKEYFLQKAGGDSEKFEVLFNDKDGMWDVNFDSALLADFSEEDALEEMFEKLYSFLFQLAEALEKTE</sequence>
<name>A0A084H4A0_METID</name>
<accession>A0A084H4A0</accession>
<organism evidence="1 2">
    <name type="scientific">Metabacillus indicus</name>
    <name type="common">Bacillus indicus</name>
    <dbReference type="NCBI Taxonomy" id="246786"/>
    <lineage>
        <taxon>Bacteria</taxon>
        <taxon>Bacillati</taxon>
        <taxon>Bacillota</taxon>
        <taxon>Bacilli</taxon>
        <taxon>Bacillales</taxon>
        <taxon>Bacillaceae</taxon>
        <taxon>Metabacillus</taxon>
    </lineage>
</organism>
<dbReference type="RefSeq" id="WP_029280998.1">
    <property type="nucleotide sequence ID" value="NZ_CP176757.1"/>
</dbReference>
<dbReference type="OrthoDB" id="2436979at2"/>
<gene>
    <name evidence="1" type="ORF">GS18_0205720</name>
</gene>
<dbReference type="EMBL" id="JNVC02000001">
    <property type="protein sequence ID" value="KEZ54412.1"/>
    <property type="molecule type" value="Genomic_DNA"/>
</dbReference>
<evidence type="ECO:0000313" key="1">
    <source>
        <dbReference type="EMBL" id="KEZ54412.1"/>
    </source>
</evidence>
<keyword evidence="2" id="KW-1185">Reference proteome</keyword>
<comment type="caution">
    <text evidence="1">The sequence shown here is derived from an EMBL/GenBank/DDBJ whole genome shotgun (WGS) entry which is preliminary data.</text>
</comment>
<evidence type="ECO:0000313" key="2">
    <source>
        <dbReference type="Proteomes" id="UP000028549"/>
    </source>
</evidence>
<proteinExistence type="predicted"/>
<dbReference type="AlphaFoldDB" id="A0A084H4A0"/>
<dbReference type="STRING" id="246786.GS18_0205720"/>
<evidence type="ECO:0008006" key="3">
    <source>
        <dbReference type="Google" id="ProtNLM"/>
    </source>
</evidence>
<dbReference type="Proteomes" id="UP000028549">
    <property type="component" value="Unassembled WGS sequence"/>
</dbReference>
<reference evidence="1 2" key="1">
    <citation type="journal article" date="2005" name="Int. J. Syst. Evol. Microbiol.">
        <title>Bacillus cibi sp. nov., isolated from jeotgal, a traditional Korean fermented seafood.</title>
        <authorList>
            <person name="Yoon J.H."/>
            <person name="Lee C.H."/>
            <person name="Oh T.K."/>
        </authorList>
    </citation>
    <scope>NUCLEOTIDE SEQUENCE [LARGE SCALE GENOMIC DNA]</scope>
    <source>
        <strain evidence="1 2">DSM 16189</strain>
    </source>
</reference>
<protein>
    <recommendedName>
        <fullName evidence="3">Branched-chain amino acid aminotransferase</fullName>
    </recommendedName>
</protein>